<dbReference type="InterPro" id="IPR027417">
    <property type="entry name" value="P-loop_NTPase"/>
</dbReference>
<feature type="region of interest" description="NMPbind" evidence="6">
    <location>
        <begin position="76"/>
        <end position="105"/>
    </location>
</feature>
<feature type="binding site" evidence="6">
    <location>
        <begin position="56"/>
        <end position="61"/>
    </location>
    <ligand>
        <name>ATP</name>
        <dbReference type="ChEBI" id="CHEBI:30616"/>
    </ligand>
</feature>
<dbReference type="PANTHER" id="PTHR23359">
    <property type="entry name" value="NUCLEOTIDE KINASE"/>
    <property type="match status" value="1"/>
</dbReference>
<dbReference type="NCBIfam" id="NF001380">
    <property type="entry name" value="PRK00279.1-2"/>
    <property type="match status" value="1"/>
</dbReference>
<dbReference type="GO" id="GO:0005524">
    <property type="term" value="F:ATP binding"/>
    <property type="evidence" value="ECO:0007669"/>
    <property type="project" value="UniProtKB-KW"/>
</dbReference>
<dbReference type="InterPro" id="IPR007862">
    <property type="entry name" value="Adenylate_kinase_lid-dom"/>
</dbReference>
<feature type="binding site" evidence="6">
    <location>
        <begin position="132"/>
        <end position="135"/>
    </location>
    <ligand>
        <name>AMP</name>
        <dbReference type="ChEBI" id="CHEBI:456215"/>
    </ligand>
</feature>
<keyword evidence="4 6" id="KW-0067">ATP-binding</keyword>
<dbReference type="NCBIfam" id="NF011100">
    <property type="entry name" value="PRK14527.1"/>
    <property type="match status" value="1"/>
</dbReference>
<dbReference type="GO" id="GO:0004017">
    <property type="term" value="F:AMP kinase activity"/>
    <property type="evidence" value="ECO:0007669"/>
    <property type="project" value="UniProtKB-UniRule"/>
</dbReference>
<keyword evidence="2 6" id="KW-0547">Nucleotide-binding</keyword>
<dbReference type="NCBIfam" id="NF001381">
    <property type="entry name" value="PRK00279.1-3"/>
    <property type="match status" value="1"/>
</dbReference>
<feature type="binding site" evidence="6">
    <location>
        <begin position="103"/>
        <end position="105"/>
    </location>
    <ligand>
        <name>AMP</name>
        <dbReference type="ChEBI" id="CHEBI:456215"/>
    </ligand>
</feature>
<feature type="binding site" evidence="6">
    <location>
        <position position="174"/>
    </location>
    <ligand>
        <name>ATP</name>
        <dbReference type="ChEBI" id="CHEBI:30616"/>
    </ligand>
</feature>
<evidence type="ECO:0000256" key="2">
    <source>
        <dbReference type="ARBA" id="ARBA00022741"/>
    </source>
</evidence>
<dbReference type="Pfam" id="PF00406">
    <property type="entry name" value="ADK"/>
    <property type="match status" value="1"/>
</dbReference>
<dbReference type="InterPro" id="IPR028587">
    <property type="entry name" value="AK2"/>
</dbReference>
<dbReference type="Proteomes" id="UP000309340">
    <property type="component" value="Unassembled WGS sequence"/>
</dbReference>
<sequence length="278" mass="30468">MAEQLVEQLRATVEKLENRLKTLEDRLHHGDNDSAPSTRGGGAGDGMRMILIGPPGAGKGTQAPKIKERYGCCHLATGDMLRAQVAAKTELGRQAKKIMDEGKLVSDDIMVNMIRDQLENNKECKNGFILDGFPRTVPQAEKLDGMLTSQRKPLKHAIELQIDDSLLVARITGRLIHPASGRSYHKIFNPPKANMTDDVTGEPLIQRSDDNEATLTKRLGTYHEQTGPVTNYYRKTGIWKAVDASQEPGQVWKSVLGIMEPGSVSASGSLMSKLGLKN</sequence>
<dbReference type="Pfam" id="PF05191">
    <property type="entry name" value="ADK_lid"/>
    <property type="match status" value="1"/>
</dbReference>
<dbReference type="Gene3D" id="3.40.50.300">
    <property type="entry name" value="P-loop containing nucleotide triphosphate hydrolases"/>
    <property type="match status" value="1"/>
</dbReference>
<keyword evidence="1 6" id="KW-0808">Transferase</keyword>
<feature type="region of interest" description="LID" evidence="6">
    <location>
        <begin position="173"/>
        <end position="210"/>
    </location>
</feature>
<evidence type="ECO:0000256" key="6">
    <source>
        <dbReference type="HAMAP-Rule" id="MF_03168"/>
    </source>
</evidence>
<feature type="binding site" evidence="6">
    <location>
        <position position="218"/>
    </location>
    <ligand>
        <name>AMP</name>
        <dbReference type="ChEBI" id="CHEBI:456215"/>
    </ligand>
</feature>
<feature type="binding site" evidence="6">
    <location>
        <begin position="183"/>
        <end position="184"/>
    </location>
    <ligand>
        <name>ATP</name>
        <dbReference type="ChEBI" id="CHEBI:30616"/>
    </ligand>
</feature>
<evidence type="ECO:0000256" key="3">
    <source>
        <dbReference type="ARBA" id="ARBA00022777"/>
    </source>
</evidence>
<dbReference type="EMBL" id="NAJQ01000588">
    <property type="protein sequence ID" value="TKA67205.1"/>
    <property type="molecule type" value="Genomic_DNA"/>
</dbReference>
<dbReference type="InterPro" id="IPR033690">
    <property type="entry name" value="Adenylat_kinase_CS"/>
</dbReference>
<comment type="function">
    <text evidence="6">Catalyzes the reversible transfer of the terminal phosphate group between ATP and AMP. Plays an important role in cellular energy homeostasis and in adenine nucleotide metabolism. Adenylate kinase activity is critical for regulation of the phosphate utilization and the AMP de novo biosynthesis pathways.</text>
</comment>
<comment type="subunit">
    <text evidence="6">Monomer.</text>
</comment>
<evidence type="ECO:0000256" key="4">
    <source>
        <dbReference type="ARBA" id="ARBA00022840"/>
    </source>
</evidence>
<feature type="binding site" evidence="6">
    <location>
        <position position="82"/>
    </location>
    <ligand>
        <name>AMP</name>
        <dbReference type="ChEBI" id="CHEBI:456215"/>
    </ligand>
</feature>
<proteinExistence type="inferred from homology"/>
<accession>A0A4U0WZ97</accession>
<feature type="region of interest" description="Disordered" evidence="7">
    <location>
        <begin position="24"/>
        <end position="45"/>
    </location>
</feature>
<dbReference type="GO" id="GO:0006172">
    <property type="term" value="P:ADP biosynthetic process"/>
    <property type="evidence" value="ECO:0007669"/>
    <property type="project" value="UniProtKB-UniRule"/>
</dbReference>
<dbReference type="GO" id="GO:0046034">
    <property type="term" value="P:ATP metabolic process"/>
    <property type="evidence" value="ECO:0007669"/>
    <property type="project" value="UniProtKB-UniRule"/>
</dbReference>
<evidence type="ECO:0000259" key="8">
    <source>
        <dbReference type="Pfam" id="PF05191"/>
    </source>
</evidence>
<feature type="binding site" evidence="6">
    <location>
        <position position="246"/>
    </location>
    <ligand>
        <name>ATP</name>
        <dbReference type="ChEBI" id="CHEBI:30616"/>
    </ligand>
</feature>
<dbReference type="CDD" id="cd01428">
    <property type="entry name" value="ADK"/>
    <property type="match status" value="1"/>
</dbReference>
<evidence type="ECO:0000256" key="5">
    <source>
        <dbReference type="ARBA" id="ARBA00023128"/>
    </source>
</evidence>
<gene>
    <name evidence="6" type="primary">ADK1</name>
    <name evidence="9" type="ORF">B0A55_09450</name>
</gene>
<dbReference type="InterPro" id="IPR006259">
    <property type="entry name" value="Adenyl_kin_sub"/>
</dbReference>
<dbReference type="OrthoDB" id="439792at2759"/>
<evidence type="ECO:0000256" key="1">
    <source>
        <dbReference type="ARBA" id="ARBA00022679"/>
    </source>
</evidence>
<dbReference type="GO" id="GO:0005758">
    <property type="term" value="C:mitochondrial intermembrane space"/>
    <property type="evidence" value="ECO:0007669"/>
    <property type="project" value="UniProtKB-SubCell"/>
</dbReference>
<dbReference type="HAMAP" id="MF_00235">
    <property type="entry name" value="Adenylate_kinase_Adk"/>
    <property type="match status" value="1"/>
</dbReference>
<keyword evidence="5 6" id="KW-0496">Mitochondrion</keyword>
<comment type="subcellular location">
    <subcellularLocation>
        <location evidence="6">Cytoplasm</location>
        <location evidence="6">Cytosol</location>
    </subcellularLocation>
    <subcellularLocation>
        <location evidence="6">Mitochondrion intermembrane space</location>
    </subcellularLocation>
    <text evidence="6">Predominantly mitochondrial.</text>
</comment>
<comment type="similarity">
    <text evidence="6">Belongs to the adenylate kinase family. AK2 subfamily.</text>
</comment>
<feature type="domain" description="Adenylate kinase active site lid" evidence="8">
    <location>
        <begin position="174"/>
        <end position="209"/>
    </location>
</feature>
<comment type="caution">
    <text evidence="9">The sequence shown here is derived from an EMBL/GenBank/DDBJ whole genome shotgun (WGS) entry which is preliminary data.</text>
</comment>
<name>A0A4U0WZ97_9PEZI</name>
<comment type="domain">
    <text evidence="6">Consists of three domains, a large central CORE domain and two small peripheral domains, NMPbind and LID, which undergo movements during catalysis. The LID domain closes over the site of phosphoryl transfer upon ATP binding. Assembling and dissambling the active center during each catalytic cycle provides an effective means to prevent ATP hydrolysis.</text>
</comment>
<feature type="binding site" evidence="6">
    <location>
        <position position="207"/>
    </location>
    <ligand>
        <name>AMP</name>
        <dbReference type="ChEBI" id="CHEBI:456215"/>
    </ligand>
</feature>
<evidence type="ECO:0000256" key="7">
    <source>
        <dbReference type="SAM" id="MobiDB-lite"/>
    </source>
</evidence>
<comment type="catalytic activity">
    <reaction evidence="6">
        <text>AMP + ATP = 2 ADP</text>
        <dbReference type="Rhea" id="RHEA:12973"/>
        <dbReference type="ChEBI" id="CHEBI:30616"/>
        <dbReference type="ChEBI" id="CHEBI:456215"/>
        <dbReference type="ChEBI" id="CHEBI:456216"/>
        <dbReference type="EC" id="2.7.4.3"/>
    </reaction>
</comment>
<dbReference type="GO" id="GO:0005829">
    <property type="term" value="C:cytosol"/>
    <property type="evidence" value="ECO:0007669"/>
    <property type="project" value="UniProtKB-SubCell"/>
</dbReference>
<dbReference type="InterPro" id="IPR000850">
    <property type="entry name" value="Adenylat/UMP-CMP_kin"/>
</dbReference>
<dbReference type="AlphaFoldDB" id="A0A4U0WZ97"/>
<dbReference type="SUPFAM" id="SSF52540">
    <property type="entry name" value="P-loop containing nucleoside triphosphate hydrolases"/>
    <property type="match status" value="1"/>
</dbReference>
<evidence type="ECO:0000313" key="10">
    <source>
        <dbReference type="Proteomes" id="UP000309340"/>
    </source>
</evidence>
<keyword evidence="6" id="KW-0963">Cytoplasm</keyword>
<dbReference type="PROSITE" id="PS00113">
    <property type="entry name" value="ADENYLATE_KINASE"/>
    <property type="match status" value="1"/>
</dbReference>
<dbReference type="PRINTS" id="PR00094">
    <property type="entry name" value="ADENYLTKNASE"/>
</dbReference>
<organism evidence="9 10">
    <name type="scientific">Friedmanniomyces simplex</name>
    <dbReference type="NCBI Taxonomy" id="329884"/>
    <lineage>
        <taxon>Eukaryota</taxon>
        <taxon>Fungi</taxon>
        <taxon>Dikarya</taxon>
        <taxon>Ascomycota</taxon>
        <taxon>Pezizomycotina</taxon>
        <taxon>Dothideomycetes</taxon>
        <taxon>Dothideomycetidae</taxon>
        <taxon>Mycosphaerellales</taxon>
        <taxon>Teratosphaeriaceae</taxon>
        <taxon>Friedmanniomyces</taxon>
    </lineage>
</organism>
<dbReference type="NCBIfam" id="TIGR01351">
    <property type="entry name" value="adk"/>
    <property type="match status" value="1"/>
</dbReference>
<reference evidence="9 10" key="1">
    <citation type="submission" date="2017-03" db="EMBL/GenBank/DDBJ databases">
        <title>Genomes of endolithic fungi from Antarctica.</title>
        <authorList>
            <person name="Coleine C."/>
            <person name="Masonjones S."/>
            <person name="Stajich J.E."/>
        </authorList>
    </citation>
    <scope>NUCLEOTIDE SEQUENCE [LARGE SCALE GENOMIC DNA]</scope>
    <source>
        <strain evidence="9 10">CCFEE 5184</strain>
    </source>
</reference>
<dbReference type="STRING" id="329884.A0A4U0WZ97"/>
<feature type="binding site" evidence="6">
    <location>
        <position position="139"/>
    </location>
    <ligand>
        <name>AMP</name>
        <dbReference type="ChEBI" id="CHEBI:456215"/>
    </ligand>
</feature>
<keyword evidence="10" id="KW-1185">Reference proteome</keyword>
<dbReference type="EC" id="2.7.4.3" evidence="6"/>
<dbReference type="GO" id="GO:0046033">
    <property type="term" value="P:AMP metabolic process"/>
    <property type="evidence" value="ECO:0007669"/>
    <property type="project" value="UniProtKB-UniRule"/>
</dbReference>
<dbReference type="FunFam" id="3.40.50.300:FF:000106">
    <property type="entry name" value="Adenylate kinase mitochondrial"/>
    <property type="match status" value="1"/>
</dbReference>
<dbReference type="HAMAP" id="MF_03168">
    <property type="entry name" value="Adenylate_kinase_AK2"/>
    <property type="match status" value="1"/>
</dbReference>
<evidence type="ECO:0000313" key="9">
    <source>
        <dbReference type="EMBL" id="TKA67205.1"/>
    </source>
</evidence>
<feature type="binding site" evidence="6">
    <location>
        <position position="77"/>
    </location>
    <ligand>
        <name>AMP</name>
        <dbReference type="ChEBI" id="CHEBI:456215"/>
    </ligand>
</feature>
<keyword evidence="3 6" id="KW-0418">Kinase</keyword>
<protein>
    <recommendedName>
        <fullName evidence="6">Adenylate kinase</fullName>
        <ecNumber evidence="6">2.7.4.3</ecNumber>
    </recommendedName>
    <alternativeName>
        <fullName evidence="6">ATP-AMP transphosphorylase</fullName>
    </alternativeName>
    <alternativeName>
        <fullName evidence="6">ATP:AMP phosphotransferase</fullName>
    </alternativeName>
    <alternativeName>
        <fullName evidence="6">Adenylate kinase cytosolic and mitochondrial</fullName>
    </alternativeName>
    <alternativeName>
        <fullName evidence="6">Adenylate monophosphate kinase</fullName>
    </alternativeName>
</protein>